<sequence length="368" mass="37975">MRAGRSAALCGALALVVALGVISPATAADYPSWDDVEAARGNEAATAETIATISGLLDGLQTEAARLGDAAVAATATADRARAELDRATAAEESLSRRADAAADAAASSALQAAQLAAALYRSGGADLTSTLLVSSAEASDDLLYRLGSLGRLGEQVGIALQVAEQERNLAQSLAEQAEAARGEQERLSAEAEAARSAAEAAAAAADAAVDEQQSRLTVLYEQLATLKNTTVLIEQQYRIGLESTGGGGGGGGTEGGFSVPGNEVNNVAAAQQFAMTQISTSFGWGADQGPCLIWLWNRESGWRTNAYNASSGAYGIPQALPGSKMANYAADWRTNYQTQIMWGLIYISGRYGSPCAAWAHSEAVGWY</sequence>
<evidence type="ECO:0000256" key="1">
    <source>
        <dbReference type="SAM" id="Coils"/>
    </source>
</evidence>
<accession>A0ABT9BLD3</accession>
<keyword evidence="4" id="KW-1185">Reference proteome</keyword>
<dbReference type="SUPFAM" id="SSF53955">
    <property type="entry name" value="Lysozyme-like"/>
    <property type="match status" value="1"/>
</dbReference>
<evidence type="ECO:0008006" key="5">
    <source>
        <dbReference type="Google" id="ProtNLM"/>
    </source>
</evidence>
<reference evidence="3 4" key="1">
    <citation type="submission" date="2023-07" db="EMBL/GenBank/DDBJ databases">
        <title>Protaetiibacter sp. nov WY-16 isolated from soil.</title>
        <authorList>
            <person name="Liu B."/>
            <person name="Wan Y."/>
        </authorList>
    </citation>
    <scope>NUCLEOTIDE SEQUENCE [LARGE SCALE GENOMIC DNA]</scope>
    <source>
        <strain evidence="3 4">WY-16</strain>
    </source>
</reference>
<feature type="coiled-coil region" evidence="1">
    <location>
        <begin position="161"/>
        <end position="230"/>
    </location>
</feature>
<evidence type="ECO:0000313" key="3">
    <source>
        <dbReference type="EMBL" id="MDO7881804.1"/>
    </source>
</evidence>
<dbReference type="InterPro" id="IPR023346">
    <property type="entry name" value="Lysozyme-like_dom_sf"/>
</dbReference>
<keyword evidence="2" id="KW-0732">Signal</keyword>
<dbReference type="EMBL" id="JAUQUB010000001">
    <property type="protein sequence ID" value="MDO7881804.1"/>
    <property type="molecule type" value="Genomic_DNA"/>
</dbReference>
<proteinExistence type="predicted"/>
<organism evidence="3 4">
    <name type="scientific">Antiquaquibacter soli</name>
    <dbReference type="NCBI Taxonomy" id="3064523"/>
    <lineage>
        <taxon>Bacteria</taxon>
        <taxon>Bacillati</taxon>
        <taxon>Actinomycetota</taxon>
        <taxon>Actinomycetes</taxon>
        <taxon>Micrococcales</taxon>
        <taxon>Microbacteriaceae</taxon>
        <taxon>Antiquaquibacter</taxon>
    </lineage>
</organism>
<feature type="chain" id="PRO_5046194709" description="Lytic transglycosylase domain-containing protein" evidence="2">
    <location>
        <begin position="28"/>
        <end position="368"/>
    </location>
</feature>
<keyword evidence="1" id="KW-0175">Coiled coil</keyword>
<dbReference type="RefSeq" id="WP_305002203.1">
    <property type="nucleotide sequence ID" value="NZ_JAUQUB010000001.1"/>
</dbReference>
<dbReference type="Proteomes" id="UP001241072">
    <property type="component" value="Unassembled WGS sequence"/>
</dbReference>
<evidence type="ECO:0000256" key="2">
    <source>
        <dbReference type="SAM" id="SignalP"/>
    </source>
</evidence>
<name>A0ABT9BLD3_9MICO</name>
<protein>
    <recommendedName>
        <fullName evidence="5">Lytic transglycosylase domain-containing protein</fullName>
    </recommendedName>
</protein>
<evidence type="ECO:0000313" key="4">
    <source>
        <dbReference type="Proteomes" id="UP001241072"/>
    </source>
</evidence>
<feature type="coiled-coil region" evidence="1">
    <location>
        <begin position="71"/>
        <end position="98"/>
    </location>
</feature>
<comment type="caution">
    <text evidence="3">The sequence shown here is derived from an EMBL/GenBank/DDBJ whole genome shotgun (WGS) entry which is preliminary data.</text>
</comment>
<feature type="signal peptide" evidence="2">
    <location>
        <begin position="1"/>
        <end position="27"/>
    </location>
</feature>
<gene>
    <name evidence="3" type="ORF">Q5716_06135</name>
</gene>